<proteinExistence type="predicted"/>
<accession>A0A0F8XLS7</accession>
<gene>
    <name evidence="2" type="ORF">LCGC14_2929590</name>
</gene>
<protein>
    <submittedName>
        <fullName evidence="2">Uncharacterized protein</fullName>
    </submittedName>
</protein>
<dbReference type="EMBL" id="LAZR01058441">
    <property type="protein sequence ID" value="KKK69883.1"/>
    <property type="molecule type" value="Genomic_DNA"/>
</dbReference>
<comment type="caution">
    <text evidence="2">The sequence shown here is derived from an EMBL/GenBank/DDBJ whole genome shotgun (WGS) entry which is preliminary data.</text>
</comment>
<evidence type="ECO:0000256" key="1">
    <source>
        <dbReference type="SAM" id="MobiDB-lite"/>
    </source>
</evidence>
<sequence>MSKHTLTHASQILAGDGVAFNLNDPDFGMGDELSNTLRGLRIAVLVTETIQGGASDNQMVALDQTPAAGTADQDLDINGNDAVDGVGILKFCGRFSITAAANETARTFTILGRDANGRPQAEERQGPNTTTVEGNKHFTKIDRVIVDADTAGVVSIGQQETGPRGLRRRAVNFPIPYTTLAQTHIAVESGTLEITGNYNPGNFTSPLATSVDQRADYIPIALTADIEVTYLADLTKEGLGENYTDSRQRVPSAI</sequence>
<evidence type="ECO:0000313" key="2">
    <source>
        <dbReference type="EMBL" id="KKK69883.1"/>
    </source>
</evidence>
<name>A0A0F8XLS7_9ZZZZ</name>
<organism evidence="2">
    <name type="scientific">marine sediment metagenome</name>
    <dbReference type="NCBI Taxonomy" id="412755"/>
    <lineage>
        <taxon>unclassified sequences</taxon>
        <taxon>metagenomes</taxon>
        <taxon>ecological metagenomes</taxon>
    </lineage>
</organism>
<feature type="region of interest" description="Disordered" evidence="1">
    <location>
        <begin position="114"/>
        <end position="134"/>
    </location>
</feature>
<reference evidence="2" key="1">
    <citation type="journal article" date="2015" name="Nature">
        <title>Complex archaea that bridge the gap between prokaryotes and eukaryotes.</title>
        <authorList>
            <person name="Spang A."/>
            <person name="Saw J.H."/>
            <person name="Jorgensen S.L."/>
            <person name="Zaremba-Niedzwiedzka K."/>
            <person name="Martijn J."/>
            <person name="Lind A.E."/>
            <person name="van Eijk R."/>
            <person name="Schleper C."/>
            <person name="Guy L."/>
            <person name="Ettema T.J."/>
        </authorList>
    </citation>
    <scope>NUCLEOTIDE SEQUENCE</scope>
</reference>
<dbReference type="AlphaFoldDB" id="A0A0F8XLS7"/>